<dbReference type="EMBL" id="CM012444">
    <property type="protein sequence ID" value="RVE69113.1"/>
    <property type="molecule type" value="Genomic_DNA"/>
</dbReference>
<evidence type="ECO:0000313" key="1">
    <source>
        <dbReference type="EMBL" id="RVE69113.1"/>
    </source>
</evidence>
<reference evidence="1 2" key="2">
    <citation type="submission" date="2019-01" db="EMBL/GenBank/DDBJ databases">
        <title>A chromosome length genome reference of the Java medaka (oryzias javanicus).</title>
        <authorList>
            <person name="Herpin A."/>
            <person name="Takehana Y."/>
            <person name="Naruse K."/>
            <person name="Ansai S."/>
            <person name="Kawaguchi M."/>
        </authorList>
    </citation>
    <scope>NUCLEOTIDE SEQUENCE [LARGE SCALE GENOMIC DNA]</scope>
    <source>
        <strain evidence="1">RS831</strain>
        <tissue evidence="1">Whole body</tissue>
    </source>
</reference>
<protein>
    <submittedName>
        <fullName evidence="1">Uncharacterized protein</fullName>
    </submittedName>
</protein>
<dbReference type="Proteomes" id="UP000283210">
    <property type="component" value="Chromosome 8"/>
</dbReference>
<accession>A0A3S2MXM2</accession>
<proteinExistence type="predicted"/>
<reference evidence="1 2" key="1">
    <citation type="submission" date="2018-11" db="EMBL/GenBank/DDBJ databases">
        <authorList>
            <person name="Lopez-Roques C."/>
            <person name="Donnadieu C."/>
            <person name="Bouchez O."/>
            <person name="Klopp C."/>
            <person name="Cabau C."/>
            <person name="Zahm M."/>
        </authorList>
    </citation>
    <scope>NUCLEOTIDE SEQUENCE [LARGE SCALE GENOMIC DNA]</scope>
    <source>
        <strain evidence="1">RS831</strain>
        <tissue evidence="1">Whole body</tissue>
    </source>
</reference>
<name>A0A3S2MXM2_ORYJA</name>
<keyword evidence="2" id="KW-1185">Reference proteome</keyword>
<sequence length="70" mass="8118">MRMLPPMRTQSTFSHAHQSIWSSSLEAGFSSEKALQLPCRWQAVFMKETSSVWHRNCKRHQQVCEAPNVT</sequence>
<gene>
    <name evidence="1" type="ORF">OJAV_G00074340</name>
</gene>
<organism evidence="1 2">
    <name type="scientific">Oryzias javanicus</name>
    <name type="common">Javanese ricefish</name>
    <name type="synonym">Aplocheilus javanicus</name>
    <dbReference type="NCBI Taxonomy" id="123683"/>
    <lineage>
        <taxon>Eukaryota</taxon>
        <taxon>Metazoa</taxon>
        <taxon>Chordata</taxon>
        <taxon>Craniata</taxon>
        <taxon>Vertebrata</taxon>
        <taxon>Euteleostomi</taxon>
        <taxon>Actinopterygii</taxon>
        <taxon>Neopterygii</taxon>
        <taxon>Teleostei</taxon>
        <taxon>Neoteleostei</taxon>
        <taxon>Acanthomorphata</taxon>
        <taxon>Ovalentaria</taxon>
        <taxon>Atherinomorphae</taxon>
        <taxon>Beloniformes</taxon>
        <taxon>Adrianichthyidae</taxon>
        <taxon>Oryziinae</taxon>
        <taxon>Oryzias</taxon>
    </lineage>
</organism>
<dbReference type="AlphaFoldDB" id="A0A3S2MXM2"/>
<evidence type="ECO:0000313" key="2">
    <source>
        <dbReference type="Proteomes" id="UP000283210"/>
    </source>
</evidence>